<feature type="region of interest" description="Disordered" evidence="1">
    <location>
        <begin position="1"/>
        <end position="103"/>
    </location>
</feature>
<reference evidence="3" key="1">
    <citation type="submission" date="2010-08" db="EMBL/GenBank/DDBJ databases">
        <authorList>
            <consortium name="Caenorhabditis japonica Sequencing Consortium"/>
            <person name="Wilson R.K."/>
        </authorList>
    </citation>
    <scope>NUCLEOTIDE SEQUENCE [LARGE SCALE GENOMIC DNA]</scope>
    <source>
        <strain evidence="3">DF5081</strain>
    </source>
</reference>
<dbReference type="AlphaFoldDB" id="A0A8R1EVN5"/>
<dbReference type="EnsemblMetazoa" id="CJA43098.1">
    <property type="protein sequence ID" value="CJA43098.1"/>
    <property type="gene ID" value="WBGene00218946"/>
</dbReference>
<evidence type="ECO:0000313" key="2">
    <source>
        <dbReference type="EnsemblMetazoa" id="CJA43098.1"/>
    </source>
</evidence>
<evidence type="ECO:0008006" key="4">
    <source>
        <dbReference type="Google" id="ProtNLM"/>
    </source>
</evidence>
<sequence length="147" mass="16565">MMLSSMVSPTDDDLPWQFQFEDPPFLKENENDSLDSAAQSPSSSLFDDFDDSSSSSLSSPSFTSFSDSGTSSLSSFDMMMSMFPDPTNPTVSEETRMPPPPAPVRKNVVVRRRPRECSMVCWLFRTLLTSEYRALPMNAIFEIFEET</sequence>
<proteinExistence type="predicted"/>
<organism evidence="2 3">
    <name type="scientific">Caenorhabditis japonica</name>
    <dbReference type="NCBI Taxonomy" id="281687"/>
    <lineage>
        <taxon>Eukaryota</taxon>
        <taxon>Metazoa</taxon>
        <taxon>Ecdysozoa</taxon>
        <taxon>Nematoda</taxon>
        <taxon>Chromadorea</taxon>
        <taxon>Rhabditida</taxon>
        <taxon>Rhabditina</taxon>
        <taxon>Rhabditomorpha</taxon>
        <taxon>Rhabditoidea</taxon>
        <taxon>Rhabditidae</taxon>
        <taxon>Peloderinae</taxon>
        <taxon>Caenorhabditis</taxon>
    </lineage>
</organism>
<name>A0A8R1EVN5_CAEJA</name>
<accession>A0A8R1EVN5</accession>
<evidence type="ECO:0000313" key="3">
    <source>
        <dbReference type="Proteomes" id="UP000005237"/>
    </source>
</evidence>
<feature type="compositionally biased region" description="Low complexity" evidence="1">
    <location>
        <begin position="34"/>
        <end position="85"/>
    </location>
</feature>
<evidence type="ECO:0000256" key="1">
    <source>
        <dbReference type="SAM" id="MobiDB-lite"/>
    </source>
</evidence>
<dbReference type="Proteomes" id="UP000005237">
    <property type="component" value="Unassembled WGS sequence"/>
</dbReference>
<reference evidence="2" key="2">
    <citation type="submission" date="2022-06" db="UniProtKB">
        <authorList>
            <consortium name="EnsemblMetazoa"/>
        </authorList>
    </citation>
    <scope>IDENTIFICATION</scope>
    <source>
        <strain evidence="2">DF5081</strain>
    </source>
</reference>
<keyword evidence="3" id="KW-1185">Reference proteome</keyword>
<protein>
    <recommendedName>
        <fullName evidence="4">Fork-head domain-containing protein</fullName>
    </recommendedName>
</protein>